<dbReference type="GO" id="GO:0005615">
    <property type="term" value="C:extracellular space"/>
    <property type="evidence" value="ECO:0007669"/>
    <property type="project" value="TreeGrafter"/>
</dbReference>
<gene>
    <name evidence="2" type="primary">FAS1_1</name>
    <name evidence="2" type="ORF">FRACYDRAFT_291609</name>
</gene>
<dbReference type="SMART" id="SM00554">
    <property type="entry name" value="FAS1"/>
    <property type="match status" value="1"/>
</dbReference>
<dbReference type="InterPro" id="IPR036378">
    <property type="entry name" value="FAS1_dom_sf"/>
</dbReference>
<reference evidence="2 3" key="1">
    <citation type="submission" date="2016-09" db="EMBL/GenBank/DDBJ databases">
        <title>Extensive genetic diversity and differential bi-allelic expression allows diatom success in the polar Southern Ocean.</title>
        <authorList>
            <consortium name="DOE Joint Genome Institute"/>
            <person name="Mock T."/>
            <person name="Otillar R.P."/>
            <person name="Strauss J."/>
            <person name="Dupont C."/>
            <person name="Frickenhaus S."/>
            <person name="Maumus F."/>
            <person name="Mcmullan M."/>
            <person name="Sanges R."/>
            <person name="Schmutz J."/>
            <person name="Toseland A."/>
            <person name="Valas R."/>
            <person name="Veluchamy A."/>
            <person name="Ward B.J."/>
            <person name="Allen A."/>
            <person name="Barry K."/>
            <person name="Falciatore A."/>
            <person name="Ferrante M."/>
            <person name="Fortunato A.E."/>
            <person name="Gloeckner G."/>
            <person name="Gruber A."/>
            <person name="Hipkin R."/>
            <person name="Janech M."/>
            <person name="Kroth P."/>
            <person name="Leese F."/>
            <person name="Lindquist E."/>
            <person name="Lyon B.R."/>
            <person name="Martin J."/>
            <person name="Mayer C."/>
            <person name="Parker M."/>
            <person name="Quesneville H."/>
            <person name="Raymond J."/>
            <person name="Uhlig C."/>
            <person name="Valentin K.U."/>
            <person name="Worden A.Z."/>
            <person name="Armbrust E.V."/>
            <person name="Bowler C."/>
            <person name="Green B."/>
            <person name="Moulton V."/>
            <person name="Van Oosterhout C."/>
            <person name="Grigoriev I."/>
        </authorList>
    </citation>
    <scope>NUCLEOTIDE SEQUENCE [LARGE SCALE GENOMIC DNA]</scope>
    <source>
        <strain evidence="2 3">CCMP1102</strain>
    </source>
</reference>
<evidence type="ECO:0000313" key="2">
    <source>
        <dbReference type="EMBL" id="OEU08395.1"/>
    </source>
</evidence>
<keyword evidence="3" id="KW-1185">Reference proteome</keyword>
<dbReference type="PROSITE" id="PS50213">
    <property type="entry name" value="FAS1"/>
    <property type="match status" value="1"/>
</dbReference>
<sequence>MNYALYMYSWSGSDDDCINENHAGKFMAMRMFEVEDEKILTTSAPALFEEWVEMDTFDYYLNTRGLAIDVTTEDGMISTMYINVFSNLEDTKEAATLAIQSINPMSKLLIAIVGEIVFDHNCVDFYDSDDEDDDNEDDDDAECMTIDELVCGFKEFTSLCELLTTVFPDGMGDDSITIFAPTNEALENASALFDGSDLSTEQMESIVLFHAMEGKFTSYDLVCSEQYTMLSGDTSRFVCANDGLFQRGGGNTKVGAPKIIDADIIVCNDSILHVVDEVLLPNWLNKATTVTGSRSLENTL</sequence>
<dbReference type="KEGG" id="fcy:FRACYDRAFT_291609"/>
<evidence type="ECO:0000259" key="1">
    <source>
        <dbReference type="PROSITE" id="PS50213"/>
    </source>
</evidence>
<dbReference type="Proteomes" id="UP000095751">
    <property type="component" value="Unassembled WGS sequence"/>
</dbReference>
<dbReference type="InterPro" id="IPR050904">
    <property type="entry name" value="Adhesion/Biosynth-related"/>
</dbReference>
<dbReference type="InterPro" id="IPR000782">
    <property type="entry name" value="FAS1_domain"/>
</dbReference>
<protein>
    <submittedName>
        <fullName evidence="2">Fasciclin domain-containing protein</fullName>
    </submittedName>
</protein>
<accession>A0A1E7ER66</accession>
<dbReference type="EMBL" id="KV784381">
    <property type="protein sequence ID" value="OEU08395.1"/>
    <property type="molecule type" value="Genomic_DNA"/>
</dbReference>
<feature type="domain" description="FAS1" evidence="1">
    <location>
        <begin position="143"/>
        <end position="279"/>
    </location>
</feature>
<organism evidence="2 3">
    <name type="scientific">Fragilariopsis cylindrus CCMP1102</name>
    <dbReference type="NCBI Taxonomy" id="635003"/>
    <lineage>
        <taxon>Eukaryota</taxon>
        <taxon>Sar</taxon>
        <taxon>Stramenopiles</taxon>
        <taxon>Ochrophyta</taxon>
        <taxon>Bacillariophyta</taxon>
        <taxon>Bacillariophyceae</taxon>
        <taxon>Bacillariophycidae</taxon>
        <taxon>Bacillariales</taxon>
        <taxon>Bacillariaceae</taxon>
        <taxon>Fragilariopsis</taxon>
    </lineage>
</organism>
<dbReference type="PANTHER" id="PTHR10900:SF77">
    <property type="entry name" value="FI19380P1"/>
    <property type="match status" value="1"/>
</dbReference>
<evidence type="ECO:0000313" key="3">
    <source>
        <dbReference type="Proteomes" id="UP000095751"/>
    </source>
</evidence>
<dbReference type="Gene3D" id="2.30.180.10">
    <property type="entry name" value="FAS1 domain"/>
    <property type="match status" value="1"/>
</dbReference>
<dbReference type="PANTHER" id="PTHR10900">
    <property type="entry name" value="PERIOSTIN-RELATED"/>
    <property type="match status" value="1"/>
</dbReference>
<proteinExistence type="predicted"/>
<dbReference type="Pfam" id="PF02469">
    <property type="entry name" value="Fasciclin"/>
    <property type="match status" value="1"/>
</dbReference>
<dbReference type="AlphaFoldDB" id="A0A1E7ER66"/>
<dbReference type="InParanoid" id="A0A1E7ER66"/>
<dbReference type="OrthoDB" id="286301at2759"/>
<name>A0A1E7ER66_9STRA</name>
<dbReference type="SUPFAM" id="SSF82153">
    <property type="entry name" value="FAS1 domain"/>
    <property type="match status" value="1"/>
</dbReference>